<dbReference type="RefSeq" id="WP_092369376.1">
    <property type="nucleotide sequence ID" value="NZ_FNYD01000010.1"/>
</dbReference>
<dbReference type="SUPFAM" id="SSF52540">
    <property type="entry name" value="P-loop containing nucleoside triphosphate hydrolases"/>
    <property type="match status" value="1"/>
</dbReference>
<keyword evidence="2" id="KW-1185">Reference proteome</keyword>
<accession>A0A1H7D5I0</accession>
<dbReference type="EMBL" id="FNYD01000010">
    <property type="protein sequence ID" value="SEJ97089.1"/>
    <property type="molecule type" value="Genomic_DNA"/>
</dbReference>
<dbReference type="Gene3D" id="3.40.50.300">
    <property type="entry name" value="P-loop containing nucleotide triphosphate hydrolases"/>
    <property type="match status" value="1"/>
</dbReference>
<proteinExistence type="predicted"/>
<name>A0A1H7D5I0_9RHOB</name>
<reference evidence="1 2" key="1">
    <citation type="submission" date="2016-10" db="EMBL/GenBank/DDBJ databases">
        <authorList>
            <person name="de Groot N.N."/>
        </authorList>
    </citation>
    <scope>NUCLEOTIDE SEQUENCE [LARGE SCALE GENOMIC DNA]</scope>
    <source>
        <strain evidence="1 2">DSM 29340</strain>
    </source>
</reference>
<gene>
    <name evidence="1" type="ORF">SAMN05444007_1107</name>
</gene>
<evidence type="ECO:0000313" key="2">
    <source>
        <dbReference type="Proteomes" id="UP000199379"/>
    </source>
</evidence>
<evidence type="ECO:0008006" key="3">
    <source>
        <dbReference type="Google" id="ProtNLM"/>
    </source>
</evidence>
<organism evidence="1 2">
    <name type="scientific">Cribrihabitans marinus</name>
    <dbReference type="NCBI Taxonomy" id="1227549"/>
    <lineage>
        <taxon>Bacteria</taxon>
        <taxon>Pseudomonadati</taxon>
        <taxon>Pseudomonadota</taxon>
        <taxon>Alphaproteobacteria</taxon>
        <taxon>Rhodobacterales</taxon>
        <taxon>Paracoccaceae</taxon>
        <taxon>Cribrihabitans</taxon>
    </lineage>
</organism>
<evidence type="ECO:0000313" key="1">
    <source>
        <dbReference type="EMBL" id="SEJ97089.1"/>
    </source>
</evidence>
<protein>
    <recommendedName>
        <fullName evidence="3">Sulfotransferase family protein</fullName>
    </recommendedName>
</protein>
<sequence>MRIVFHIGMGKTGTTSIQHALANSTTALANQKSAYMGMWFDAIDPAYGGLQGFSRFVGEADEKKILSAEVFHRYLVDRAEKEGIETYIFSNEGLFQAGPQLELFFSTLQAQGLSISFVVYLRDPRAWLPSAYTQWAIRHKTNEGPVQDFPTAARRLITQYQMIRFWRENFGTALKVKPFDSSLDVIQDFAGILGLDLPKSDTRRLERAEPADTLLRAMFNTRFQDKVLPDEFDRFVTNSSSAPPPSLQDMAKRCFNHQAAEEIIAEKRELFEYIRDNIGFDFFDEEPRPSNLPDDTELQRRVIDYLVEVTFDQAQRLKRLERLIYDHMGK</sequence>
<dbReference type="InterPro" id="IPR027417">
    <property type="entry name" value="P-loop_NTPase"/>
</dbReference>
<dbReference type="AlphaFoldDB" id="A0A1H7D5I0"/>
<dbReference type="STRING" id="1227549.SAMN05444007_1107"/>
<dbReference type="Proteomes" id="UP000199379">
    <property type="component" value="Unassembled WGS sequence"/>
</dbReference>